<feature type="compositionally biased region" description="Polar residues" evidence="1">
    <location>
        <begin position="1"/>
        <end position="10"/>
    </location>
</feature>
<dbReference type="WBParaSite" id="BXY_0383200.1">
    <property type="protein sequence ID" value="BXY_0383200.1"/>
    <property type="gene ID" value="BXY_0383200"/>
</dbReference>
<feature type="compositionally biased region" description="Basic and acidic residues" evidence="1">
    <location>
        <begin position="60"/>
        <end position="79"/>
    </location>
</feature>
<dbReference type="AlphaFoldDB" id="A0A1I7RSX8"/>
<protein>
    <submittedName>
        <fullName evidence="3">Uncharacterized protein</fullName>
    </submittedName>
</protein>
<name>A0A1I7RSX8_BURXY</name>
<proteinExistence type="predicted"/>
<accession>A0A1I7RSX8</accession>
<feature type="compositionally biased region" description="Basic residues" evidence="1">
    <location>
        <begin position="19"/>
        <end position="31"/>
    </location>
</feature>
<feature type="compositionally biased region" description="Low complexity" evidence="1">
    <location>
        <begin position="45"/>
        <end position="55"/>
    </location>
</feature>
<organism evidence="2 3">
    <name type="scientific">Bursaphelenchus xylophilus</name>
    <name type="common">Pinewood nematode worm</name>
    <name type="synonym">Aphelenchoides xylophilus</name>
    <dbReference type="NCBI Taxonomy" id="6326"/>
    <lineage>
        <taxon>Eukaryota</taxon>
        <taxon>Metazoa</taxon>
        <taxon>Ecdysozoa</taxon>
        <taxon>Nematoda</taxon>
        <taxon>Chromadorea</taxon>
        <taxon>Rhabditida</taxon>
        <taxon>Tylenchina</taxon>
        <taxon>Tylenchomorpha</taxon>
        <taxon>Aphelenchoidea</taxon>
        <taxon>Aphelenchoididae</taxon>
        <taxon>Bursaphelenchus</taxon>
    </lineage>
</organism>
<evidence type="ECO:0000313" key="2">
    <source>
        <dbReference type="Proteomes" id="UP000095284"/>
    </source>
</evidence>
<sequence>MVRGSRNWTWNGAPEHTHQAHRKGYLRKRRASGPTPIQPSRKHTSSSTLTPASSLFANGHAERLEKTVGRTESGMDKHDHGRKTSHSIPCCQRSGTMREKER</sequence>
<feature type="region of interest" description="Disordered" evidence="1">
    <location>
        <begin position="1"/>
        <end position="102"/>
    </location>
</feature>
<evidence type="ECO:0000313" key="3">
    <source>
        <dbReference type="WBParaSite" id="BXY_0383200.1"/>
    </source>
</evidence>
<dbReference type="Proteomes" id="UP000095284">
    <property type="component" value="Unplaced"/>
</dbReference>
<reference evidence="3" key="1">
    <citation type="submission" date="2016-11" db="UniProtKB">
        <authorList>
            <consortium name="WormBaseParasite"/>
        </authorList>
    </citation>
    <scope>IDENTIFICATION</scope>
</reference>
<evidence type="ECO:0000256" key="1">
    <source>
        <dbReference type="SAM" id="MobiDB-lite"/>
    </source>
</evidence>